<dbReference type="PANTHER" id="PTHR33221:SF4">
    <property type="entry name" value="HTH-TYPE TRANSCRIPTIONAL REPRESSOR NSRR"/>
    <property type="match status" value="1"/>
</dbReference>
<dbReference type="AlphaFoldDB" id="A0A9X2KSC1"/>
<name>A0A9X2KSC1_9GAMM</name>
<dbReference type="GO" id="GO:0003677">
    <property type="term" value="F:DNA binding"/>
    <property type="evidence" value="ECO:0007669"/>
    <property type="project" value="UniProtKB-KW"/>
</dbReference>
<dbReference type="Pfam" id="PF02082">
    <property type="entry name" value="Rrf2"/>
    <property type="match status" value="1"/>
</dbReference>
<dbReference type="PROSITE" id="PS51197">
    <property type="entry name" value="HTH_RRF2_2"/>
    <property type="match status" value="1"/>
</dbReference>
<gene>
    <name evidence="2" type="ORF">M6D89_05115</name>
</gene>
<evidence type="ECO:0000313" key="3">
    <source>
        <dbReference type="Proteomes" id="UP001139319"/>
    </source>
</evidence>
<evidence type="ECO:0000313" key="2">
    <source>
        <dbReference type="EMBL" id="MCP8898676.1"/>
    </source>
</evidence>
<dbReference type="GO" id="GO:0003700">
    <property type="term" value="F:DNA-binding transcription factor activity"/>
    <property type="evidence" value="ECO:0007669"/>
    <property type="project" value="TreeGrafter"/>
</dbReference>
<organism evidence="2 3">
    <name type="scientific">Gilvimarinus xylanilyticus</name>
    <dbReference type="NCBI Taxonomy" id="2944139"/>
    <lineage>
        <taxon>Bacteria</taxon>
        <taxon>Pseudomonadati</taxon>
        <taxon>Pseudomonadota</taxon>
        <taxon>Gammaproteobacteria</taxon>
        <taxon>Cellvibrionales</taxon>
        <taxon>Cellvibrionaceae</taxon>
        <taxon>Gilvimarinus</taxon>
    </lineage>
</organism>
<reference evidence="2" key="1">
    <citation type="submission" date="2022-05" db="EMBL/GenBank/DDBJ databases">
        <authorList>
            <person name="Sun H.-N."/>
        </authorList>
    </citation>
    <scope>NUCLEOTIDE SEQUENCE</scope>
    <source>
        <strain evidence="2">HB14</strain>
    </source>
</reference>
<dbReference type="Proteomes" id="UP001139319">
    <property type="component" value="Unassembled WGS sequence"/>
</dbReference>
<dbReference type="InterPro" id="IPR036388">
    <property type="entry name" value="WH-like_DNA-bd_sf"/>
</dbReference>
<keyword evidence="3" id="KW-1185">Reference proteome</keyword>
<dbReference type="SUPFAM" id="SSF46785">
    <property type="entry name" value="Winged helix' DNA-binding domain"/>
    <property type="match status" value="1"/>
</dbReference>
<comment type="caution">
    <text evidence="2">The sequence shown here is derived from an EMBL/GenBank/DDBJ whole genome shotgun (WGS) entry which is preliminary data.</text>
</comment>
<dbReference type="InterPro" id="IPR036390">
    <property type="entry name" value="WH_DNA-bd_sf"/>
</dbReference>
<reference evidence="2" key="2">
    <citation type="submission" date="2023-01" db="EMBL/GenBank/DDBJ databases">
        <title>Gilvimarinus xylanilyticus HB14 isolated from Caulerpa lentillifera aquaculture base in Hainan, China.</title>
        <authorList>
            <person name="Zhang Y.-J."/>
        </authorList>
    </citation>
    <scope>NUCLEOTIDE SEQUENCE</scope>
    <source>
        <strain evidence="2">HB14</strain>
    </source>
</reference>
<dbReference type="EMBL" id="JAMFTH010000001">
    <property type="protein sequence ID" value="MCP8898676.1"/>
    <property type="molecule type" value="Genomic_DNA"/>
</dbReference>
<dbReference type="RefSeq" id="WP_253966946.1">
    <property type="nucleotide sequence ID" value="NZ_JAMFTH010000001.1"/>
</dbReference>
<dbReference type="PANTHER" id="PTHR33221">
    <property type="entry name" value="WINGED HELIX-TURN-HELIX TRANSCRIPTIONAL REGULATOR, RRF2 FAMILY"/>
    <property type="match status" value="1"/>
</dbReference>
<dbReference type="GO" id="GO:0005829">
    <property type="term" value="C:cytosol"/>
    <property type="evidence" value="ECO:0007669"/>
    <property type="project" value="TreeGrafter"/>
</dbReference>
<keyword evidence="1" id="KW-0238">DNA-binding</keyword>
<evidence type="ECO:0000256" key="1">
    <source>
        <dbReference type="ARBA" id="ARBA00023125"/>
    </source>
</evidence>
<protein>
    <submittedName>
        <fullName evidence="2">Rrf2 family transcriptional regulator</fullName>
    </submittedName>
</protein>
<accession>A0A9X2KSC1</accession>
<sequence length="145" mass="16452">MRLTRYTDYALRVLMYLAVTDERCTIADIADRYQISKNHLMKVVQQLNQQGYVSATRGKSGGLKLGRDSAQINLGELIRHTEADFSMVECFDPASDHCRLTQACRLKGIIDEALQAFLSVFDQYTLADLIGNNKQHTQLVRLLNL</sequence>
<dbReference type="NCBIfam" id="TIGR00738">
    <property type="entry name" value="rrf2_super"/>
    <property type="match status" value="1"/>
</dbReference>
<dbReference type="Gene3D" id="1.10.10.10">
    <property type="entry name" value="Winged helix-like DNA-binding domain superfamily/Winged helix DNA-binding domain"/>
    <property type="match status" value="1"/>
</dbReference>
<proteinExistence type="predicted"/>
<dbReference type="InterPro" id="IPR000944">
    <property type="entry name" value="Tscrpt_reg_Rrf2"/>
</dbReference>